<reference evidence="7 8" key="1">
    <citation type="journal article" date="2020" name="Fungal Divers.">
        <title>Resolving the Mortierellaceae phylogeny through synthesis of multi-gene phylogenetics and phylogenomics.</title>
        <authorList>
            <person name="Vandepol N."/>
            <person name="Liber J."/>
            <person name="Desiro A."/>
            <person name="Na H."/>
            <person name="Kennedy M."/>
            <person name="Barry K."/>
            <person name="Grigoriev I.V."/>
            <person name="Miller A.N."/>
            <person name="O'Donnell K."/>
            <person name="Stajich J.E."/>
            <person name="Bonito G."/>
        </authorList>
    </citation>
    <scope>NUCLEOTIDE SEQUENCE [LARGE SCALE GENOMIC DNA]</scope>
    <source>
        <strain evidence="7 8">AD045</strain>
    </source>
</reference>
<evidence type="ECO:0000256" key="6">
    <source>
        <dbReference type="SAM" id="Phobius"/>
    </source>
</evidence>
<keyword evidence="4 6" id="KW-1133">Transmembrane helix</keyword>
<organism evidence="7 8">
    <name type="scientific">Linnemannia gamsii</name>
    <dbReference type="NCBI Taxonomy" id="64522"/>
    <lineage>
        <taxon>Eukaryota</taxon>
        <taxon>Fungi</taxon>
        <taxon>Fungi incertae sedis</taxon>
        <taxon>Mucoromycota</taxon>
        <taxon>Mortierellomycotina</taxon>
        <taxon>Mortierellomycetes</taxon>
        <taxon>Mortierellales</taxon>
        <taxon>Mortierellaceae</taxon>
        <taxon>Linnemannia</taxon>
    </lineage>
</organism>
<evidence type="ECO:0000313" key="7">
    <source>
        <dbReference type="EMBL" id="KAG0296046.1"/>
    </source>
</evidence>
<feature type="transmembrane region" description="Helical" evidence="6">
    <location>
        <begin position="53"/>
        <end position="73"/>
    </location>
</feature>
<name>A0ABQ7KDU0_9FUNG</name>
<dbReference type="InterPro" id="IPR005344">
    <property type="entry name" value="TMEM33/Pom33"/>
</dbReference>
<dbReference type="Pfam" id="PF03661">
    <property type="entry name" value="TMEM33_Pom33"/>
    <property type="match status" value="1"/>
</dbReference>
<comment type="subcellular location">
    <subcellularLocation>
        <location evidence="1">Membrane</location>
        <topology evidence="1">Multi-pass membrane protein</topology>
    </subcellularLocation>
</comment>
<gene>
    <name evidence="7" type="ORF">BGZ96_010337</name>
</gene>
<evidence type="ECO:0000256" key="5">
    <source>
        <dbReference type="ARBA" id="ARBA00023136"/>
    </source>
</evidence>
<evidence type="ECO:0000256" key="1">
    <source>
        <dbReference type="ARBA" id="ARBA00004141"/>
    </source>
</evidence>
<feature type="transmembrane region" description="Helical" evidence="6">
    <location>
        <begin position="22"/>
        <end position="41"/>
    </location>
</feature>
<sequence>MPPAANSTLGDRLQALVKGPQFVWWLGHVTMLVCTAFYLPYWATFNSQAGAHWYTRAFFGALVSYSVVVYKSFPEIQFTTQFAHQLFAEENVQYLLMAIFWWRSTPMLAPLVPYAIFAFFNSLNYTRTNIIPAVFPTPPAGTSDPTATQVANISRKIQAWTEKNHATAMAFVAYIEVVGVMTSLILGAITFQSSFLSPIVYANFLRFRYFFSLHTRAAFALIRARLDNLIVPQGGNPKIPPVVAQGYTVARGAITRFGQAAVQQPPAGSSARQ</sequence>
<comment type="similarity">
    <text evidence="2">Belongs to the PER33/POM33 family.</text>
</comment>
<dbReference type="Proteomes" id="UP001194696">
    <property type="component" value="Unassembled WGS sequence"/>
</dbReference>
<accession>A0ABQ7KDU0</accession>
<feature type="transmembrane region" description="Helical" evidence="6">
    <location>
        <begin position="94"/>
        <end position="120"/>
    </location>
</feature>
<evidence type="ECO:0000256" key="4">
    <source>
        <dbReference type="ARBA" id="ARBA00022989"/>
    </source>
</evidence>
<protein>
    <submittedName>
        <fullName evidence="7">Uncharacterized protein</fullName>
    </submittedName>
</protein>
<evidence type="ECO:0000256" key="2">
    <source>
        <dbReference type="ARBA" id="ARBA00007322"/>
    </source>
</evidence>
<keyword evidence="5 6" id="KW-0472">Membrane</keyword>
<evidence type="ECO:0000313" key="8">
    <source>
        <dbReference type="Proteomes" id="UP001194696"/>
    </source>
</evidence>
<keyword evidence="8" id="KW-1185">Reference proteome</keyword>
<feature type="transmembrane region" description="Helical" evidence="6">
    <location>
        <begin position="168"/>
        <end position="191"/>
    </location>
</feature>
<dbReference type="PANTHER" id="PTHR12703">
    <property type="entry name" value="TRANSMEMBRANE PROTEIN 33"/>
    <property type="match status" value="1"/>
</dbReference>
<dbReference type="InterPro" id="IPR051645">
    <property type="entry name" value="PER33/POM33_regulator"/>
</dbReference>
<proteinExistence type="inferred from homology"/>
<comment type="caution">
    <text evidence="7">The sequence shown here is derived from an EMBL/GenBank/DDBJ whole genome shotgun (WGS) entry which is preliminary data.</text>
</comment>
<keyword evidence="3 6" id="KW-0812">Transmembrane</keyword>
<dbReference type="PANTHER" id="PTHR12703:SF4">
    <property type="entry name" value="TRANSMEMBRANE PROTEIN 33"/>
    <property type="match status" value="1"/>
</dbReference>
<evidence type="ECO:0000256" key="3">
    <source>
        <dbReference type="ARBA" id="ARBA00022692"/>
    </source>
</evidence>
<dbReference type="EMBL" id="JAAAIM010000067">
    <property type="protein sequence ID" value="KAG0296046.1"/>
    <property type="molecule type" value="Genomic_DNA"/>
</dbReference>